<dbReference type="NCBIfam" id="TIGR00741">
    <property type="entry name" value="yfiA"/>
    <property type="match status" value="1"/>
</dbReference>
<dbReference type="Gene3D" id="2.40.50.140">
    <property type="entry name" value="Nucleic acid-binding proteins"/>
    <property type="match status" value="1"/>
</dbReference>
<sequence length="182" mass="20871">MKTPLQITFRDIEQSDALEAHIREKADKLETFFEPIMSCRVVVEMPHQHKQQGKFFNVRIDIGVPGKEIVVNRDKHEDVYVALRDGFDAAKRQLDDYSRRLRGDTKTHPQEHTGLVARLVAEEGYGFIRRADGDELYFNSDNLVNIHFDQLQEGVEVKFIEEMAAEGPQAKRVSVGQHGIPL</sequence>
<dbReference type="Gene3D" id="3.30.160.100">
    <property type="entry name" value="Ribosome hibernation promotion factor-like"/>
    <property type="match status" value="1"/>
</dbReference>
<name>A0A7C9KY52_9PROT</name>
<proteinExistence type="predicted"/>
<dbReference type="InterPro" id="IPR003489">
    <property type="entry name" value="RHF/RaiA"/>
</dbReference>
<dbReference type="EMBL" id="JAAFGW010000062">
    <property type="protein sequence ID" value="NDP47870.1"/>
    <property type="molecule type" value="Genomic_DNA"/>
</dbReference>
<evidence type="ECO:0000313" key="2">
    <source>
        <dbReference type="EMBL" id="NDP47870.1"/>
    </source>
</evidence>
<dbReference type="Pfam" id="PF02482">
    <property type="entry name" value="Ribosomal_S30AE"/>
    <property type="match status" value="1"/>
</dbReference>
<protein>
    <submittedName>
        <fullName evidence="2">Ribosome-associated translation inhibitor RaiA</fullName>
    </submittedName>
</protein>
<dbReference type="AlphaFoldDB" id="A0A7C9KY52"/>
<reference evidence="2 3" key="1">
    <citation type="submission" date="2019-09" db="EMBL/GenBank/DDBJ databases">
        <title>H2 Metabolism Revealed by Metagenomic Analysis in Subglacial Sediment of East Antarctica.</title>
        <authorList>
            <person name="Yang Z."/>
            <person name="Zhang Y."/>
            <person name="Lv Y."/>
            <person name="Yan W."/>
            <person name="Xiao X."/>
            <person name="Sun B."/>
            <person name="Ma H."/>
        </authorList>
    </citation>
    <scope>NUCLEOTIDE SEQUENCE [LARGE SCALE GENOMIC DNA]</scope>
    <source>
        <strain evidence="2">Bin2_2</strain>
    </source>
</reference>
<dbReference type="InterPro" id="IPR012340">
    <property type="entry name" value="NA-bd_OB-fold"/>
</dbReference>
<dbReference type="Proteomes" id="UP000483432">
    <property type="component" value="Unassembled WGS sequence"/>
</dbReference>
<gene>
    <name evidence="2" type="primary">raiA</name>
    <name evidence="2" type="ORF">GZ085_05650</name>
</gene>
<comment type="caution">
    <text evidence="2">The sequence shown here is derived from an EMBL/GenBank/DDBJ whole genome shotgun (WGS) entry which is preliminary data.</text>
</comment>
<dbReference type="GO" id="GO:0003676">
    <property type="term" value="F:nucleic acid binding"/>
    <property type="evidence" value="ECO:0007669"/>
    <property type="project" value="InterPro"/>
</dbReference>
<evidence type="ECO:0000313" key="3">
    <source>
        <dbReference type="Proteomes" id="UP000483432"/>
    </source>
</evidence>
<organism evidence="2 3">
    <name type="scientific">Sulfuriferula multivorans</name>
    <dbReference type="NCBI Taxonomy" id="1559896"/>
    <lineage>
        <taxon>Bacteria</taxon>
        <taxon>Pseudomonadati</taxon>
        <taxon>Pseudomonadota</taxon>
        <taxon>Betaproteobacteria</taxon>
        <taxon>Nitrosomonadales</taxon>
        <taxon>Sulfuricellaceae</taxon>
        <taxon>Sulfuriferula</taxon>
    </lineage>
</organism>
<dbReference type="InterPro" id="IPR002059">
    <property type="entry name" value="CSP_DNA-bd"/>
</dbReference>
<dbReference type="Pfam" id="PF00313">
    <property type="entry name" value="CSD"/>
    <property type="match status" value="1"/>
</dbReference>
<feature type="domain" description="CSD" evidence="1">
    <location>
        <begin position="113"/>
        <end position="174"/>
    </location>
</feature>
<dbReference type="SUPFAM" id="SSF69754">
    <property type="entry name" value="Ribosome binding protein Y (YfiA homologue)"/>
    <property type="match status" value="1"/>
</dbReference>
<accession>A0A7C9KY52</accession>
<dbReference type="SUPFAM" id="SSF50249">
    <property type="entry name" value="Nucleic acid-binding proteins"/>
    <property type="match status" value="1"/>
</dbReference>
<dbReference type="InterPro" id="IPR036567">
    <property type="entry name" value="RHF-like"/>
</dbReference>
<evidence type="ECO:0000259" key="1">
    <source>
        <dbReference type="Pfam" id="PF00313"/>
    </source>
</evidence>
<dbReference type="CDD" id="cd00552">
    <property type="entry name" value="RaiA"/>
    <property type="match status" value="1"/>
</dbReference>